<evidence type="ECO:0000313" key="5">
    <source>
        <dbReference type="Proteomes" id="UP000887568"/>
    </source>
</evidence>
<dbReference type="OrthoDB" id="5835829at2759"/>
<dbReference type="RefSeq" id="XP_038060857.1">
    <property type="nucleotide sequence ID" value="XM_038204929.1"/>
</dbReference>
<evidence type="ECO:0000256" key="2">
    <source>
        <dbReference type="ARBA" id="ARBA00022676"/>
    </source>
</evidence>
<name>A0A914AAH0_PATMI</name>
<evidence type="ECO:0000313" key="4">
    <source>
        <dbReference type="EnsemblMetazoa" id="XP_038060857.1"/>
    </source>
</evidence>
<dbReference type="Pfam" id="PF00201">
    <property type="entry name" value="UDPGT"/>
    <property type="match status" value="1"/>
</dbReference>
<dbReference type="GeneID" id="119731707"/>
<reference evidence="4" key="1">
    <citation type="submission" date="2022-11" db="UniProtKB">
        <authorList>
            <consortium name="EnsemblMetazoa"/>
        </authorList>
    </citation>
    <scope>IDENTIFICATION</scope>
</reference>
<dbReference type="PANTHER" id="PTHR48043">
    <property type="entry name" value="EG:EG0003.4 PROTEIN-RELATED"/>
    <property type="match status" value="1"/>
</dbReference>
<evidence type="ECO:0000256" key="1">
    <source>
        <dbReference type="ARBA" id="ARBA00009995"/>
    </source>
</evidence>
<dbReference type="AlphaFoldDB" id="A0A914AAH0"/>
<accession>A0A914AAH0</accession>
<sequence length="307" mass="34580">MEVSYLTLLGCLSGHILLCIGVASCSKILYVTTGGVGSHYPAGVEISKALARRGHHVTVSIDQDSYERGEDDRNFPANMETITFPASFPLETTFRTIDKYVRSTLRGCSPNDVIDQLPPPDYPGQDNHTLFDLNEIFCDDILNDTELIAKLRAASYDMIVGDTVFLCYALLSQKLSVPFIHFGLTSMVPSQHDIFAGNPVSPAYVPERASELTDQLTFRQRFKNTLMYHLVRYFYNKLVLQTFEIVQQRHSLRPDVTFQQLIPEAEMWIFSSNFLVDFARPLPPHVRFVGGVLTGPPSQLIEVRGRL</sequence>
<comment type="similarity">
    <text evidence="1">Belongs to the UDP-glycosyltransferase family.</text>
</comment>
<dbReference type="PANTHER" id="PTHR48043:SF145">
    <property type="entry name" value="FI06409P-RELATED"/>
    <property type="match status" value="1"/>
</dbReference>
<dbReference type="InterPro" id="IPR002213">
    <property type="entry name" value="UDP_glucos_trans"/>
</dbReference>
<evidence type="ECO:0000256" key="3">
    <source>
        <dbReference type="ARBA" id="ARBA00022679"/>
    </source>
</evidence>
<keyword evidence="5" id="KW-1185">Reference proteome</keyword>
<proteinExistence type="inferred from homology"/>
<dbReference type="OMA" id="FCHFLEE"/>
<dbReference type="SUPFAM" id="SSF53756">
    <property type="entry name" value="UDP-Glycosyltransferase/glycogen phosphorylase"/>
    <property type="match status" value="1"/>
</dbReference>
<organism evidence="4 5">
    <name type="scientific">Patiria miniata</name>
    <name type="common">Bat star</name>
    <name type="synonym">Asterina miniata</name>
    <dbReference type="NCBI Taxonomy" id="46514"/>
    <lineage>
        <taxon>Eukaryota</taxon>
        <taxon>Metazoa</taxon>
        <taxon>Echinodermata</taxon>
        <taxon>Eleutherozoa</taxon>
        <taxon>Asterozoa</taxon>
        <taxon>Asteroidea</taxon>
        <taxon>Valvatacea</taxon>
        <taxon>Valvatida</taxon>
        <taxon>Asterinidae</taxon>
        <taxon>Patiria</taxon>
    </lineage>
</organism>
<dbReference type="GO" id="GO:0008194">
    <property type="term" value="F:UDP-glycosyltransferase activity"/>
    <property type="evidence" value="ECO:0007669"/>
    <property type="project" value="InterPro"/>
</dbReference>
<dbReference type="Gene3D" id="3.40.50.2000">
    <property type="entry name" value="Glycogen Phosphorylase B"/>
    <property type="match status" value="1"/>
</dbReference>
<protein>
    <submittedName>
        <fullName evidence="4">Uncharacterized protein</fullName>
    </submittedName>
</protein>
<dbReference type="Proteomes" id="UP000887568">
    <property type="component" value="Unplaced"/>
</dbReference>
<keyword evidence="2" id="KW-0328">Glycosyltransferase</keyword>
<keyword evidence="3" id="KW-0808">Transferase</keyword>
<dbReference type="InterPro" id="IPR050271">
    <property type="entry name" value="UDP-glycosyltransferase"/>
</dbReference>
<dbReference type="EnsemblMetazoa" id="XM_038204929.1">
    <property type="protein sequence ID" value="XP_038060857.1"/>
    <property type="gene ID" value="LOC119731707"/>
</dbReference>